<name>A0A5C6X9L1_9DELT</name>
<evidence type="ECO:0000313" key="1">
    <source>
        <dbReference type="EMBL" id="TXD38582.1"/>
    </source>
</evidence>
<dbReference type="OrthoDB" id="9977737at2"/>
<evidence type="ECO:0000313" key="2">
    <source>
        <dbReference type="Proteomes" id="UP000321412"/>
    </source>
</evidence>
<organism evidence="1 2">
    <name type="scientific">Lujinxingia vulgaris</name>
    <dbReference type="NCBI Taxonomy" id="2600176"/>
    <lineage>
        <taxon>Bacteria</taxon>
        <taxon>Deltaproteobacteria</taxon>
        <taxon>Bradymonadales</taxon>
        <taxon>Lujinxingiaceae</taxon>
        <taxon>Lujinxingia</taxon>
    </lineage>
</organism>
<dbReference type="EMBL" id="VOSM01000002">
    <property type="protein sequence ID" value="TXD38582.1"/>
    <property type="molecule type" value="Genomic_DNA"/>
</dbReference>
<dbReference type="RefSeq" id="WP_146980519.1">
    <property type="nucleotide sequence ID" value="NZ_VOSM01000002.1"/>
</dbReference>
<sequence length="114" mass="12715">MIWFSPGSERPPGRVGDLWWHRPLSLDELALVLRFVARDVPTPEVHCVMWHPSRWAPSPRGLAAALAAGLGGREGVALTLVAREGWGRWYASLKRELHRAGVAVEDARDQNTDE</sequence>
<keyword evidence="2" id="KW-1185">Reference proteome</keyword>
<proteinExistence type="predicted"/>
<dbReference type="AlphaFoldDB" id="A0A5C6X9L1"/>
<reference evidence="1 2" key="1">
    <citation type="submission" date="2019-08" db="EMBL/GenBank/DDBJ databases">
        <title>Bradymonadales sp. TMQ4.</title>
        <authorList>
            <person name="Liang Q."/>
        </authorList>
    </citation>
    <scope>NUCLEOTIDE SEQUENCE [LARGE SCALE GENOMIC DNA]</scope>
    <source>
        <strain evidence="1 2">TMQ4</strain>
    </source>
</reference>
<protein>
    <submittedName>
        <fullName evidence="1">Uncharacterized protein</fullName>
    </submittedName>
</protein>
<comment type="caution">
    <text evidence="1">The sequence shown here is derived from an EMBL/GenBank/DDBJ whole genome shotgun (WGS) entry which is preliminary data.</text>
</comment>
<accession>A0A5C6X9L1</accession>
<dbReference type="Proteomes" id="UP000321412">
    <property type="component" value="Unassembled WGS sequence"/>
</dbReference>
<gene>
    <name evidence="1" type="ORF">FRC98_06790</name>
</gene>